<protein>
    <submittedName>
        <fullName evidence="2">Uncharacterized protein</fullName>
    </submittedName>
</protein>
<evidence type="ECO:0000313" key="3">
    <source>
        <dbReference type="Proteomes" id="UP001140217"/>
    </source>
</evidence>
<dbReference type="OrthoDB" id="5557136at2759"/>
<accession>A0A9W8HN74</accession>
<dbReference type="EMBL" id="JANBUL010000006">
    <property type="protein sequence ID" value="KAJ2785865.1"/>
    <property type="molecule type" value="Genomic_DNA"/>
</dbReference>
<keyword evidence="3" id="KW-1185">Reference proteome</keyword>
<feature type="signal peptide" evidence="1">
    <location>
        <begin position="1"/>
        <end position="17"/>
    </location>
</feature>
<gene>
    <name evidence="2" type="ORF">H4R18_000254</name>
</gene>
<sequence length="103" mass="10834">MRFGLGIALLAAALASAAPVVVRRDMDGARTTLKAIESSPDDATLVVNTTTFFAQLDGIADSGEVDRSVKQVNDQIAANHNNHVPTKETAAWVSSVLAHYVTA</sequence>
<name>A0A9W8HN74_9FUNG</name>
<keyword evidence="1" id="KW-0732">Signal</keyword>
<evidence type="ECO:0000313" key="2">
    <source>
        <dbReference type="EMBL" id="KAJ2785865.1"/>
    </source>
</evidence>
<feature type="chain" id="PRO_5040795155" evidence="1">
    <location>
        <begin position="18"/>
        <end position="103"/>
    </location>
</feature>
<reference evidence="2" key="1">
    <citation type="submission" date="2022-07" db="EMBL/GenBank/DDBJ databases">
        <title>Phylogenomic reconstructions and comparative analyses of Kickxellomycotina fungi.</title>
        <authorList>
            <person name="Reynolds N.K."/>
            <person name="Stajich J.E."/>
            <person name="Barry K."/>
            <person name="Grigoriev I.V."/>
            <person name="Crous P."/>
            <person name="Smith M.E."/>
        </authorList>
    </citation>
    <scope>NUCLEOTIDE SEQUENCE</scope>
    <source>
        <strain evidence="2">NBRC 105414</strain>
    </source>
</reference>
<organism evidence="2 3">
    <name type="scientific">Coemansia javaensis</name>
    <dbReference type="NCBI Taxonomy" id="2761396"/>
    <lineage>
        <taxon>Eukaryota</taxon>
        <taxon>Fungi</taxon>
        <taxon>Fungi incertae sedis</taxon>
        <taxon>Zoopagomycota</taxon>
        <taxon>Kickxellomycotina</taxon>
        <taxon>Kickxellomycetes</taxon>
        <taxon>Kickxellales</taxon>
        <taxon>Kickxellaceae</taxon>
        <taxon>Coemansia</taxon>
    </lineage>
</organism>
<evidence type="ECO:0000256" key="1">
    <source>
        <dbReference type="SAM" id="SignalP"/>
    </source>
</evidence>
<dbReference type="Proteomes" id="UP001140217">
    <property type="component" value="Unassembled WGS sequence"/>
</dbReference>
<dbReference type="AlphaFoldDB" id="A0A9W8HN74"/>
<comment type="caution">
    <text evidence="2">The sequence shown here is derived from an EMBL/GenBank/DDBJ whole genome shotgun (WGS) entry which is preliminary data.</text>
</comment>
<proteinExistence type="predicted"/>